<evidence type="ECO:0000256" key="7">
    <source>
        <dbReference type="ARBA" id="ARBA00022840"/>
    </source>
</evidence>
<evidence type="ECO:0000256" key="2">
    <source>
        <dbReference type="ARBA" id="ARBA00012438"/>
    </source>
</evidence>
<dbReference type="EC" id="2.7.13.3" evidence="2"/>
<evidence type="ECO:0000256" key="10">
    <source>
        <dbReference type="SAM" id="Phobius"/>
    </source>
</evidence>
<name>A0A934QN89_9PSEU</name>
<dbReference type="Gene3D" id="1.20.5.1930">
    <property type="match status" value="1"/>
</dbReference>
<evidence type="ECO:0000256" key="4">
    <source>
        <dbReference type="ARBA" id="ARBA00022679"/>
    </source>
</evidence>
<dbReference type="GO" id="GO:0000155">
    <property type="term" value="F:phosphorelay sensor kinase activity"/>
    <property type="evidence" value="ECO:0007669"/>
    <property type="project" value="InterPro"/>
</dbReference>
<dbReference type="InterPro" id="IPR003594">
    <property type="entry name" value="HATPase_dom"/>
</dbReference>
<evidence type="ECO:0000313" key="12">
    <source>
        <dbReference type="EMBL" id="MBK1783741.1"/>
    </source>
</evidence>
<dbReference type="Proteomes" id="UP000635245">
    <property type="component" value="Unassembled WGS sequence"/>
</dbReference>
<dbReference type="SUPFAM" id="SSF55874">
    <property type="entry name" value="ATPase domain of HSP90 chaperone/DNA topoisomerase II/histidine kinase"/>
    <property type="match status" value="1"/>
</dbReference>
<comment type="catalytic activity">
    <reaction evidence="1">
        <text>ATP + protein L-histidine = ADP + protein N-phospho-L-histidine.</text>
        <dbReference type="EC" id="2.7.13.3"/>
    </reaction>
</comment>
<dbReference type="InterPro" id="IPR036890">
    <property type="entry name" value="HATPase_C_sf"/>
</dbReference>
<feature type="domain" description="Histidine kinase/HSP90-like ATPase" evidence="11">
    <location>
        <begin position="305"/>
        <end position="397"/>
    </location>
</feature>
<keyword evidence="9" id="KW-0175">Coiled coil</keyword>
<gene>
    <name evidence="12" type="ORF">JHE00_05320</name>
</gene>
<proteinExistence type="predicted"/>
<feature type="transmembrane region" description="Helical" evidence="10">
    <location>
        <begin position="113"/>
        <end position="132"/>
    </location>
</feature>
<feature type="transmembrane region" description="Helical" evidence="10">
    <location>
        <begin position="33"/>
        <end position="51"/>
    </location>
</feature>
<reference evidence="12" key="1">
    <citation type="submission" date="2020-12" db="EMBL/GenBank/DDBJ databases">
        <title>Prauserella sp. ASG 168, a novel actinomycete isolated from cave rock.</title>
        <authorList>
            <person name="Suriyachadkun C."/>
        </authorList>
    </citation>
    <scope>NUCLEOTIDE SEQUENCE</scope>
    <source>
        <strain evidence="12">ASG 168</strain>
    </source>
</reference>
<keyword evidence="4" id="KW-0808">Transferase</keyword>
<dbReference type="Pfam" id="PF07730">
    <property type="entry name" value="HisKA_3"/>
    <property type="match status" value="1"/>
</dbReference>
<dbReference type="InterPro" id="IPR050482">
    <property type="entry name" value="Sensor_HK_TwoCompSys"/>
</dbReference>
<feature type="transmembrane region" description="Helical" evidence="10">
    <location>
        <begin position="63"/>
        <end position="78"/>
    </location>
</feature>
<evidence type="ECO:0000256" key="1">
    <source>
        <dbReference type="ARBA" id="ARBA00000085"/>
    </source>
</evidence>
<feature type="coiled-coil region" evidence="9">
    <location>
        <begin position="170"/>
        <end position="197"/>
    </location>
</feature>
<dbReference type="GO" id="GO:0046983">
    <property type="term" value="F:protein dimerization activity"/>
    <property type="evidence" value="ECO:0007669"/>
    <property type="project" value="InterPro"/>
</dbReference>
<evidence type="ECO:0000256" key="8">
    <source>
        <dbReference type="ARBA" id="ARBA00023012"/>
    </source>
</evidence>
<evidence type="ECO:0000256" key="3">
    <source>
        <dbReference type="ARBA" id="ARBA00022553"/>
    </source>
</evidence>
<keyword evidence="10" id="KW-0472">Membrane</keyword>
<dbReference type="AlphaFoldDB" id="A0A934QN89"/>
<dbReference type="CDD" id="cd16917">
    <property type="entry name" value="HATPase_UhpB-NarQ-NarX-like"/>
    <property type="match status" value="1"/>
</dbReference>
<keyword evidence="3" id="KW-0597">Phosphoprotein</keyword>
<evidence type="ECO:0000256" key="9">
    <source>
        <dbReference type="SAM" id="Coils"/>
    </source>
</evidence>
<dbReference type="InterPro" id="IPR011712">
    <property type="entry name" value="Sig_transdc_His_kin_sub3_dim/P"/>
</dbReference>
<sequence length="404" mass="43454">MREALARFRLLVLTVRRPPERVRRLLTWWDGRVELVLLDVAVAAFAIWFTLASGDPADPHPPLHLPAVLVSCAALLVRRRWPVPVLALAAAAMAADATLLPLTVGLYSVAARFGLGWITGVAALGTVLVVLVPHLQRDYQSPMVLAMFLGLFIVGPALAGLWMRQRADLLAVLRDRAEEAERTRTLLADQAVFAERRRIAREMHDVVAHRVTAVALQAGALSIQAPDERTAQTAETIRSVSATALEELRGILRVLRDEAPQAGLTPVRNGTDVLASVDELVEDVTATGARVELQLPDPAPAIAGEVGRAVYRVVQESLTNAGKHAPHAAVEVRLATADDRLDLTVTNQLTPRSSDVPGSGYGLVGMRERVELAGGELHTGPTGDGRFRVSARFPVTATPAQEAT</sequence>
<keyword evidence="10" id="KW-1133">Transmembrane helix</keyword>
<protein>
    <recommendedName>
        <fullName evidence="2">histidine kinase</fullName>
        <ecNumber evidence="2">2.7.13.3</ecNumber>
    </recommendedName>
</protein>
<organism evidence="12 13">
    <name type="scientific">Prauserella cavernicola</name>
    <dbReference type="NCBI Taxonomy" id="2800127"/>
    <lineage>
        <taxon>Bacteria</taxon>
        <taxon>Bacillati</taxon>
        <taxon>Actinomycetota</taxon>
        <taxon>Actinomycetes</taxon>
        <taxon>Pseudonocardiales</taxon>
        <taxon>Pseudonocardiaceae</taxon>
        <taxon>Prauserella</taxon>
    </lineage>
</organism>
<evidence type="ECO:0000256" key="6">
    <source>
        <dbReference type="ARBA" id="ARBA00022777"/>
    </source>
</evidence>
<dbReference type="EMBL" id="JAENJH010000001">
    <property type="protein sequence ID" value="MBK1783741.1"/>
    <property type="molecule type" value="Genomic_DNA"/>
</dbReference>
<evidence type="ECO:0000256" key="5">
    <source>
        <dbReference type="ARBA" id="ARBA00022741"/>
    </source>
</evidence>
<keyword evidence="8" id="KW-0902">Two-component regulatory system</keyword>
<evidence type="ECO:0000313" key="13">
    <source>
        <dbReference type="Proteomes" id="UP000635245"/>
    </source>
</evidence>
<comment type="caution">
    <text evidence="12">The sequence shown here is derived from an EMBL/GenBank/DDBJ whole genome shotgun (WGS) entry which is preliminary data.</text>
</comment>
<dbReference type="GO" id="GO:0005524">
    <property type="term" value="F:ATP binding"/>
    <property type="evidence" value="ECO:0007669"/>
    <property type="project" value="UniProtKB-KW"/>
</dbReference>
<dbReference type="Gene3D" id="3.30.565.10">
    <property type="entry name" value="Histidine kinase-like ATPase, C-terminal domain"/>
    <property type="match status" value="1"/>
</dbReference>
<dbReference type="RefSeq" id="WP_200315287.1">
    <property type="nucleotide sequence ID" value="NZ_JAENJH010000001.1"/>
</dbReference>
<dbReference type="PANTHER" id="PTHR24421:SF10">
    <property type="entry name" value="NITRATE_NITRITE SENSOR PROTEIN NARQ"/>
    <property type="match status" value="1"/>
</dbReference>
<accession>A0A934QN89</accession>
<keyword evidence="7" id="KW-0067">ATP-binding</keyword>
<dbReference type="SMART" id="SM00387">
    <property type="entry name" value="HATPase_c"/>
    <property type="match status" value="1"/>
</dbReference>
<keyword evidence="6 12" id="KW-0418">Kinase</keyword>
<keyword evidence="5" id="KW-0547">Nucleotide-binding</keyword>
<evidence type="ECO:0000259" key="11">
    <source>
        <dbReference type="SMART" id="SM00387"/>
    </source>
</evidence>
<keyword evidence="13" id="KW-1185">Reference proteome</keyword>
<feature type="transmembrane region" description="Helical" evidence="10">
    <location>
        <begin position="85"/>
        <end position="107"/>
    </location>
</feature>
<dbReference type="PANTHER" id="PTHR24421">
    <property type="entry name" value="NITRATE/NITRITE SENSOR PROTEIN NARX-RELATED"/>
    <property type="match status" value="1"/>
</dbReference>
<keyword evidence="10" id="KW-0812">Transmembrane</keyword>
<feature type="transmembrane region" description="Helical" evidence="10">
    <location>
        <begin position="144"/>
        <end position="163"/>
    </location>
</feature>
<dbReference type="Pfam" id="PF02518">
    <property type="entry name" value="HATPase_c"/>
    <property type="match status" value="1"/>
</dbReference>
<dbReference type="GO" id="GO:0016020">
    <property type="term" value="C:membrane"/>
    <property type="evidence" value="ECO:0007669"/>
    <property type="project" value="InterPro"/>
</dbReference>